<accession>A0ACB8A6I0</accession>
<reference evidence="1" key="1">
    <citation type="journal article" date="2021" name="New Phytol.">
        <title>Evolutionary innovations through gain and loss of genes in the ectomycorrhizal Boletales.</title>
        <authorList>
            <person name="Wu G."/>
            <person name="Miyauchi S."/>
            <person name="Morin E."/>
            <person name="Kuo A."/>
            <person name="Drula E."/>
            <person name="Varga T."/>
            <person name="Kohler A."/>
            <person name="Feng B."/>
            <person name="Cao Y."/>
            <person name="Lipzen A."/>
            <person name="Daum C."/>
            <person name="Hundley H."/>
            <person name="Pangilinan J."/>
            <person name="Johnson J."/>
            <person name="Barry K."/>
            <person name="LaButti K."/>
            <person name="Ng V."/>
            <person name="Ahrendt S."/>
            <person name="Min B."/>
            <person name="Choi I.G."/>
            <person name="Park H."/>
            <person name="Plett J.M."/>
            <person name="Magnuson J."/>
            <person name="Spatafora J.W."/>
            <person name="Nagy L.G."/>
            <person name="Henrissat B."/>
            <person name="Grigoriev I.V."/>
            <person name="Yang Z.L."/>
            <person name="Xu J."/>
            <person name="Martin F.M."/>
        </authorList>
    </citation>
    <scope>NUCLEOTIDE SEQUENCE</scope>
    <source>
        <strain evidence="1">ATCC 28755</strain>
    </source>
</reference>
<evidence type="ECO:0000313" key="2">
    <source>
        <dbReference type="Proteomes" id="UP000790377"/>
    </source>
</evidence>
<dbReference type="EMBL" id="MU267778">
    <property type="protein sequence ID" value="KAH7909114.1"/>
    <property type="molecule type" value="Genomic_DNA"/>
</dbReference>
<keyword evidence="2" id="KW-1185">Reference proteome</keyword>
<sequence length="251" mass="27936">MTTLASQVVLHPYVSQSLKYGGTNLGRDKLYRTVQYFSRFLAWYLLSRGDKAQAARWTALKNHLALGRKLMRLGKPVEHLQAALRAAQSASEVSEQLTTIARQLAYFGYLSYDAIIWANSAKFITLKPATSQRVTKISNRLWLSGILFSIVHGLLKAGRLAQEAKKLRASETWGVKDLGDEAQREAKQLAIERLRADTRSQFIIDILDIWIPATNLGLVNVNDGIVGLAGTISSIMGIRNQWVAVNGIKKN</sequence>
<dbReference type="Proteomes" id="UP000790377">
    <property type="component" value="Unassembled WGS sequence"/>
</dbReference>
<organism evidence="1 2">
    <name type="scientific">Hygrophoropsis aurantiaca</name>
    <dbReference type="NCBI Taxonomy" id="72124"/>
    <lineage>
        <taxon>Eukaryota</taxon>
        <taxon>Fungi</taxon>
        <taxon>Dikarya</taxon>
        <taxon>Basidiomycota</taxon>
        <taxon>Agaricomycotina</taxon>
        <taxon>Agaricomycetes</taxon>
        <taxon>Agaricomycetidae</taxon>
        <taxon>Boletales</taxon>
        <taxon>Coniophorineae</taxon>
        <taxon>Hygrophoropsidaceae</taxon>
        <taxon>Hygrophoropsis</taxon>
    </lineage>
</organism>
<proteinExistence type="predicted"/>
<name>A0ACB8A6I0_9AGAM</name>
<comment type="caution">
    <text evidence="1">The sequence shown here is derived from an EMBL/GenBank/DDBJ whole genome shotgun (WGS) entry which is preliminary data.</text>
</comment>
<gene>
    <name evidence="1" type="ORF">BJ138DRAFT_1136763</name>
</gene>
<evidence type="ECO:0000313" key="1">
    <source>
        <dbReference type="EMBL" id="KAH7909114.1"/>
    </source>
</evidence>
<protein>
    <submittedName>
        <fullName evidence="1">Peroxisomal biogenesis factor 11</fullName>
    </submittedName>
</protein>